<evidence type="ECO:0000256" key="1">
    <source>
        <dbReference type="SAM" id="MobiDB-lite"/>
    </source>
</evidence>
<feature type="transmembrane region" description="Helical" evidence="2">
    <location>
        <begin position="72"/>
        <end position="89"/>
    </location>
</feature>
<dbReference type="Pfam" id="PF11361">
    <property type="entry name" value="DUF3159"/>
    <property type="match status" value="1"/>
</dbReference>
<dbReference type="InterPro" id="IPR016566">
    <property type="entry name" value="UCP010219"/>
</dbReference>
<dbReference type="RefSeq" id="WP_235432496.1">
    <property type="nucleotide sequence ID" value="NZ_HF570958.1"/>
</dbReference>
<reference evidence="3 4" key="1">
    <citation type="journal article" date="2013" name="ISME J.">
        <title>A metabolic model for members of the genus Tetrasphaera involved in enhanced biological phosphorus removal.</title>
        <authorList>
            <person name="Kristiansen R."/>
            <person name="Nguyen H.T.T."/>
            <person name="Saunders A.M."/>
            <person name="Nielsen J.L."/>
            <person name="Wimmer R."/>
            <person name="Le V.Q."/>
            <person name="McIlroy S.J."/>
            <person name="Petrovski S."/>
            <person name="Seviour R.J."/>
            <person name="Calteau A."/>
            <person name="Nielsen K.L."/>
            <person name="Nielsen P.H."/>
        </authorList>
    </citation>
    <scope>NUCLEOTIDE SEQUENCE [LARGE SCALE GENOMIC DNA]</scope>
    <source>
        <strain evidence="3 4">T1-X7</strain>
    </source>
</reference>
<evidence type="ECO:0000313" key="3">
    <source>
        <dbReference type="EMBL" id="CCH79006.1"/>
    </source>
</evidence>
<comment type="caution">
    <text evidence="3">The sequence shown here is derived from an EMBL/GenBank/DDBJ whole genome shotgun (WGS) entry which is preliminary data.</text>
</comment>
<keyword evidence="4" id="KW-1185">Reference proteome</keyword>
<dbReference type="AlphaFoldDB" id="A0A077LZF0"/>
<dbReference type="EMBL" id="CAJB01000329">
    <property type="protein sequence ID" value="CCH79006.1"/>
    <property type="molecule type" value="Genomic_DNA"/>
</dbReference>
<keyword evidence="2" id="KW-1133">Transmembrane helix</keyword>
<keyword evidence="2" id="KW-0812">Transmembrane</keyword>
<feature type="transmembrane region" description="Helical" evidence="2">
    <location>
        <begin position="209"/>
        <end position="228"/>
    </location>
</feature>
<dbReference type="Proteomes" id="UP000035721">
    <property type="component" value="Unassembled WGS sequence"/>
</dbReference>
<organism evidence="3 4">
    <name type="scientific">Nostocoides japonicum T1-X7</name>
    <dbReference type="NCBI Taxonomy" id="1194083"/>
    <lineage>
        <taxon>Bacteria</taxon>
        <taxon>Bacillati</taxon>
        <taxon>Actinomycetota</taxon>
        <taxon>Actinomycetes</taxon>
        <taxon>Micrococcales</taxon>
        <taxon>Intrasporangiaceae</taxon>
        <taxon>Nostocoides</taxon>
    </lineage>
</organism>
<name>A0A077LZF0_9MICO</name>
<feature type="transmembrane region" description="Helical" evidence="2">
    <location>
        <begin position="173"/>
        <end position="197"/>
    </location>
</feature>
<feature type="compositionally biased region" description="Pro residues" evidence="1">
    <location>
        <begin position="1"/>
        <end position="11"/>
    </location>
</feature>
<accession>A0A077LZF0</accession>
<feature type="transmembrane region" description="Helical" evidence="2">
    <location>
        <begin position="125"/>
        <end position="152"/>
    </location>
</feature>
<proteinExistence type="predicted"/>
<gene>
    <name evidence="3" type="ORF">BN12_3950006</name>
</gene>
<feature type="region of interest" description="Disordered" evidence="1">
    <location>
        <begin position="1"/>
        <end position="30"/>
    </location>
</feature>
<evidence type="ECO:0008006" key="5">
    <source>
        <dbReference type="Google" id="ProtNLM"/>
    </source>
</evidence>
<sequence length="249" mass="26261">MAVPDAQPPHPEGADGAGPPEGTARAEPTTVEEHIRRSLAMALGGWRGSAETALPTVGFVVMWTWRHELKPALVVAGAIAVVTAVVRIVERKSLQFVLSGLFGIAIAAFFALRSGRAQDAFLPGILWSAGVGVASLVSIVVRWPVVGFMIGAADPQAAEDPFAWRRHPQVLKVCIRLTWVLVVLAVVRAAVMVPLYLAEQVTWLGVAKIVFGWPAWAAAVAVMGAMLLRGRTPYDPLTAPGRGGSAAPG</sequence>
<feature type="transmembrane region" description="Helical" evidence="2">
    <location>
        <begin position="96"/>
        <end position="113"/>
    </location>
</feature>
<evidence type="ECO:0000313" key="4">
    <source>
        <dbReference type="Proteomes" id="UP000035721"/>
    </source>
</evidence>
<keyword evidence="2" id="KW-0472">Membrane</keyword>
<protein>
    <recommendedName>
        <fullName evidence="5">DUF3159 domain-containing protein</fullName>
    </recommendedName>
</protein>
<dbReference type="STRING" id="1194083.BN12_3950006"/>
<evidence type="ECO:0000256" key="2">
    <source>
        <dbReference type="SAM" id="Phobius"/>
    </source>
</evidence>